<evidence type="ECO:0000256" key="2">
    <source>
        <dbReference type="ARBA" id="ARBA00022801"/>
    </source>
</evidence>
<feature type="domain" description="AB hydrolase-1" evidence="3">
    <location>
        <begin position="49"/>
        <end position="202"/>
    </location>
</feature>
<comment type="caution">
    <text evidence="4">The sequence shown here is derived from an EMBL/GenBank/DDBJ whole genome shotgun (WGS) entry which is preliminary data.</text>
</comment>
<dbReference type="Proteomes" id="UP001482520">
    <property type="component" value="Unassembled WGS sequence"/>
</dbReference>
<dbReference type="Gene3D" id="3.40.50.1820">
    <property type="entry name" value="alpha/beta hydrolase"/>
    <property type="match status" value="1"/>
</dbReference>
<gene>
    <name evidence="4" type="ORF">V6R90_05150</name>
</gene>
<dbReference type="PANTHER" id="PTHR43248:SF2">
    <property type="entry name" value="PROLYL AMINOPEPTIDASE"/>
    <property type="match status" value="1"/>
</dbReference>
<evidence type="ECO:0000313" key="4">
    <source>
        <dbReference type="EMBL" id="MEQ7846658.1"/>
    </source>
</evidence>
<evidence type="ECO:0000256" key="1">
    <source>
        <dbReference type="ARBA" id="ARBA00010088"/>
    </source>
</evidence>
<dbReference type="GO" id="GO:0016787">
    <property type="term" value="F:hydrolase activity"/>
    <property type="evidence" value="ECO:0007669"/>
    <property type="project" value="UniProtKB-KW"/>
</dbReference>
<accession>A0ABV1NW14</accession>
<evidence type="ECO:0000313" key="5">
    <source>
        <dbReference type="Proteomes" id="UP001482520"/>
    </source>
</evidence>
<reference evidence="4 5" key="1">
    <citation type="submission" date="2024-02" db="EMBL/GenBank/DDBJ databases">
        <title>Full genome sequence of Nocardioides kribbensis.</title>
        <authorList>
            <person name="Poletto B.L."/>
            <person name="Silva G."/>
            <person name="Galante D."/>
            <person name="Campos K.R."/>
            <person name="Santos M.B.N."/>
            <person name="Sacchi C.T."/>
        </authorList>
    </citation>
    <scope>NUCLEOTIDE SEQUENCE [LARGE SCALE GENOMIC DNA]</scope>
    <source>
        <strain evidence="4 5">O4R</strain>
    </source>
</reference>
<organism evidence="4 5">
    <name type="scientific">Nocardioides kribbensis</name>
    <dbReference type="NCBI Taxonomy" id="305517"/>
    <lineage>
        <taxon>Bacteria</taxon>
        <taxon>Bacillati</taxon>
        <taxon>Actinomycetota</taxon>
        <taxon>Actinomycetes</taxon>
        <taxon>Propionibacteriales</taxon>
        <taxon>Nocardioidaceae</taxon>
        <taxon>Nocardioides</taxon>
    </lineage>
</organism>
<dbReference type="PANTHER" id="PTHR43248">
    <property type="entry name" value="2-SUCCINYL-6-HYDROXY-2,4-CYCLOHEXADIENE-1-CARBOXYLATE SYNTHASE"/>
    <property type="match status" value="1"/>
</dbReference>
<dbReference type="Pfam" id="PF00561">
    <property type="entry name" value="Abhydrolase_1"/>
    <property type="match status" value="1"/>
</dbReference>
<dbReference type="InterPro" id="IPR000073">
    <property type="entry name" value="AB_hydrolase_1"/>
</dbReference>
<dbReference type="InterPro" id="IPR029058">
    <property type="entry name" value="AB_hydrolase_fold"/>
</dbReference>
<dbReference type="EMBL" id="JBEGDP010000003">
    <property type="protein sequence ID" value="MEQ7846658.1"/>
    <property type="molecule type" value="Genomic_DNA"/>
</dbReference>
<dbReference type="InterPro" id="IPR051601">
    <property type="entry name" value="Serine_prot/Carboxylest_S33"/>
</dbReference>
<evidence type="ECO:0000259" key="3">
    <source>
        <dbReference type="Pfam" id="PF00561"/>
    </source>
</evidence>
<dbReference type="PRINTS" id="PR00793">
    <property type="entry name" value="PROAMNOPTASE"/>
</dbReference>
<comment type="similarity">
    <text evidence="1">Belongs to the peptidase S33 family.</text>
</comment>
<protein>
    <submittedName>
        <fullName evidence="4">Alpha/beta fold hydrolase</fullName>
    </submittedName>
</protein>
<sequence length="385" mass="42044">MTPQRTTFPDGTTTLEHELEVPLDHADPSRGTLTVFAREVVAPGGEQRPHLVFLQGGPGSEATRPTFGPTAPGWVAHALRHFRVVLLDQRGTGRSTPIGEPADLGATPQEQADRLALFRADAIVADAELLRAHLGVERWSVLGQSFGGFCLLHYLTVAPGSLAAGYFTGGLPPVARPVDDVYAATYPTVLERNRLFHERYPADRDRVRRVHDLAAEGRIVLPGGDRLTPARLRNAGSVLGMSYGAETMHHLLELDPLSRAFRHDLAHLVPWGGRNPLYTLLQEACYADGTTTGWAAARTLPEEFRADPTLFVGEHVFPETLADDSELAPLAGAADLLAHRAWPRLYDADALGEVDVPCAAAVYARAPPPTSTRRCRWRPPPWCRR</sequence>
<keyword evidence="5" id="KW-1185">Reference proteome</keyword>
<proteinExistence type="inferred from homology"/>
<dbReference type="SUPFAM" id="SSF53474">
    <property type="entry name" value="alpha/beta-Hydrolases"/>
    <property type="match status" value="1"/>
</dbReference>
<dbReference type="InterPro" id="IPR002410">
    <property type="entry name" value="Peptidase_S33"/>
</dbReference>
<name>A0ABV1NW14_9ACTN</name>
<keyword evidence="2 4" id="KW-0378">Hydrolase</keyword>